<sequence>MRKTVFQRLGATPTITKGYRQKLVFQRLRANAKNSAQRMVHIRTPDELEAPEDPREPQESTASSFLMNIFKEEVSAELSKDSASLQSEFMYEVDPQKERTLEEKIDMGMHRYIYEETLWENDGKPDPGRNSEVTRILDKHPNKWVYRYIYEQTLWNECRPPKRERTSKVVCLNHPLFSKAMDVITQQRTKDLERRKSERRPR</sequence>
<dbReference type="EMBL" id="BAABME010015040">
    <property type="protein sequence ID" value="GAA0139072.1"/>
    <property type="molecule type" value="Genomic_DNA"/>
</dbReference>
<evidence type="ECO:0000256" key="1">
    <source>
        <dbReference type="SAM" id="MobiDB-lite"/>
    </source>
</evidence>
<accession>A0AAV3NI88</accession>
<protein>
    <submittedName>
        <fullName evidence="2">Uncharacterized protein</fullName>
    </submittedName>
</protein>
<keyword evidence="3" id="KW-1185">Reference proteome</keyword>
<gene>
    <name evidence="2" type="ORF">LIER_35024</name>
</gene>
<comment type="caution">
    <text evidence="2">The sequence shown here is derived from an EMBL/GenBank/DDBJ whole genome shotgun (WGS) entry which is preliminary data.</text>
</comment>
<reference evidence="2 3" key="1">
    <citation type="submission" date="2024-01" db="EMBL/GenBank/DDBJ databases">
        <title>The complete chloroplast genome sequence of Lithospermum erythrorhizon: insights into the phylogenetic relationship among Boraginaceae species and the maternal lineages of purple gromwells.</title>
        <authorList>
            <person name="Okada T."/>
            <person name="Watanabe K."/>
        </authorList>
    </citation>
    <scope>NUCLEOTIDE SEQUENCE [LARGE SCALE GENOMIC DNA]</scope>
</reference>
<feature type="region of interest" description="Disordered" evidence="1">
    <location>
        <begin position="36"/>
        <end position="61"/>
    </location>
</feature>
<evidence type="ECO:0000313" key="2">
    <source>
        <dbReference type="EMBL" id="GAA0139072.1"/>
    </source>
</evidence>
<dbReference type="AlphaFoldDB" id="A0AAV3NI88"/>
<evidence type="ECO:0000313" key="3">
    <source>
        <dbReference type="Proteomes" id="UP001454036"/>
    </source>
</evidence>
<organism evidence="2 3">
    <name type="scientific">Lithospermum erythrorhizon</name>
    <name type="common">Purple gromwell</name>
    <name type="synonym">Lithospermum officinale var. erythrorhizon</name>
    <dbReference type="NCBI Taxonomy" id="34254"/>
    <lineage>
        <taxon>Eukaryota</taxon>
        <taxon>Viridiplantae</taxon>
        <taxon>Streptophyta</taxon>
        <taxon>Embryophyta</taxon>
        <taxon>Tracheophyta</taxon>
        <taxon>Spermatophyta</taxon>
        <taxon>Magnoliopsida</taxon>
        <taxon>eudicotyledons</taxon>
        <taxon>Gunneridae</taxon>
        <taxon>Pentapetalae</taxon>
        <taxon>asterids</taxon>
        <taxon>lamiids</taxon>
        <taxon>Boraginales</taxon>
        <taxon>Boraginaceae</taxon>
        <taxon>Boraginoideae</taxon>
        <taxon>Lithospermeae</taxon>
        <taxon>Lithospermum</taxon>
    </lineage>
</organism>
<proteinExistence type="predicted"/>
<name>A0AAV3NI88_LITER</name>
<dbReference type="Proteomes" id="UP001454036">
    <property type="component" value="Unassembled WGS sequence"/>
</dbReference>